<dbReference type="Gene3D" id="3.20.20.105">
    <property type="entry name" value="Queuine tRNA-ribosyltransferase-like"/>
    <property type="match status" value="1"/>
</dbReference>
<dbReference type="AlphaFoldDB" id="S8FXQ6"/>
<dbReference type="PANTHER" id="PTHR46064:SF1">
    <property type="entry name" value="QUEUINE TRNA-RIBOSYLTRANSFERASE ACCESSORY SUBUNIT 2"/>
    <property type="match status" value="1"/>
</dbReference>
<dbReference type="eggNOG" id="KOG3909">
    <property type="taxonomic scope" value="Eukaryota"/>
</dbReference>
<dbReference type="HOGENOM" id="CLU_019834_0_0_1"/>
<dbReference type="GO" id="GO:0006400">
    <property type="term" value="P:tRNA modification"/>
    <property type="evidence" value="ECO:0007669"/>
    <property type="project" value="InterPro"/>
</dbReference>
<dbReference type="EMBL" id="KE504122">
    <property type="protein sequence ID" value="EPT05911.1"/>
    <property type="molecule type" value="Genomic_DNA"/>
</dbReference>
<evidence type="ECO:0000259" key="2">
    <source>
        <dbReference type="Pfam" id="PF01702"/>
    </source>
</evidence>
<dbReference type="InterPro" id="IPR036511">
    <property type="entry name" value="TGT-like_sf"/>
</dbReference>
<organism evidence="3 4">
    <name type="scientific">Fomitopsis schrenkii</name>
    <name type="common">Brown rot fungus</name>
    <dbReference type="NCBI Taxonomy" id="2126942"/>
    <lineage>
        <taxon>Eukaryota</taxon>
        <taxon>Fungi</taxon>
        <taxon>Dikarya</taxon>
        <taxon>Basidiomycota</taxon>
        <taxon>Agaricomycotina</taxon>
        <taxon>Agaricomycetes</taxon>
        <taxon>Polyporales</taxon>
        <taxon>Fomitopsis</taxon>
    </lineage>
</organism>
<gene>
    <name evidence="3" type="ORF">FOMPIDRAFT_1044390</name>
</gene>
<dbReference type="STRING" id="743788.S8FXQ6"/>
<protein>
    <recommendedName>
        <fullName evidence="2">tRNA-guanine(15) transglycosylase-like domain-containing protein</fullName>
    </recommendedName>
</protein>
<dbReference type="OrthoDB" id="27601at2759"/>
<accession>S8FXQ6</accession>
<evidence type="ECO:0000256" key="1">
    <source>
        <dbReference type="SAM" id="MobiDB-lite"/>
    </source>
</evidence>
<dbReference type="SUPFAM" id="SSF51713">
    <property type="entry name" value="tRNA-guanine transglycosylase"/>
    <property type="match status" value="2"/>
</dbReference>
<sequence length="464" mass="50745">MPANGKDHVAAYCIRGVRKISTQAWADYNAACNPDIVTALSDIPFTPAPHSQKRTTKSLARSTAWLAGLLRSTIARRGNPVSDPASSTLSNVLVHMAGGAIAQARKAFAESLMEDIEGIDADRLAPLCRLDDGVAGYVFDLVPLRSALSARQNVNTEEDEEADITTRRQPRAHGVVDSLALASAEGASQVDSAALSECFRASLRPLPAHKPRIANSARSPHEVLRLIRDVGVDLFDAHWAQRAADIGVALDFRFPIVPGLTQPAGEDNTDCPRPKVRPGGKADLGHNLYSTKYANDHSRLASSFLDGQTYERRAAEGLPNLRPMCPCGACSPRNTGSHILHSSVDHMSWDSQEATDGLEPPFMRSYLHHLLHTHEMSAHTLLVMHNLHVLDAFFAGVRWTLECIDAEDFTRQVEWFSEVYDEDMVLFDEAKVDCAKVEMARGKGRLAREKIKQAESCLGTSVDV</sequence>
<dbReference type="InParanoid" id="S8FXQ6"/>
<dbReference type="InterPro" id="IPR002616">
    <property type="entry name" value="tRNA_ribo_trans-like"/>
</dbReference>
<feature type="domain" description="tRNA-guanine(15) transglycosylase-like" evidence="2">
    <location>
        <begin position="362"/>
        <end position="419"/>
    </location>
</feature>
<dbReference type="PANTHER" id="PTHR46064">
    <property type="entry name" value="QUEUINE TRNA-RIBOSYLTRANSFERASE ACCESSORY SUBUNIT 2"/>
    <property type="match status" value="1"/>
</dbReference>
<dbReference type="Pfam" id="PF01702">
    <property type="entry name" value="TGT"/>
    <property type="match status" value="1"/>
</dbReference>
<reference evidence="3 4" key="1">
    <citation type="journal article" date="2012" name="Science">
        <title>The Paleozoic origin of enzymatic lignin decomposition reconstructed from 31 fungal genomes.</title>
        <authorList>
            <person name="Floudas D."/>
            <person name="Binder M."/>
            <person name="Riley R."/>
            <person name="Barry K."/>
            <person name="Blanchette R.A."/>
            <person name="Henrissat B."/>
            <person name="Martinez A.T."/>
            <person name="Otillar R."/>
            <person name="Spatafora J.W."/>
            <person name="Yadav J.S."/>
            <person name="Aerts A."/>
            <person name="Benoit I."/>
            <person name="Boyd A."/>
            <person name="Carlson A."/>
            <person name="Copeland A."/>
            <person name="Coutinho P.M."/>
            <person name="de Vries R.P."/>
            <person name="Ferreira P."/>
            <person name="Findley K."/>
            <person name="Foster B."/>
            <person name="Gaskell J."/>
            <person name="Glotzer D."/>
            <person name="Gorecki P."/>
            <person name="Heitman J."/>
            <person name="Hesse C."/>
            <person name="Hori C."/>
            <person name="Igarashi K."/>
            <person name="Jurgens J.A."/>
            <person name="Kallen N."/>
            <person name="Kersten P."/>
            <person name="Kohler A."/>
            <person name="Kuees U."/>
            <person name="Kumar T.K.A."/>
            <person name="Kuo A."/>
            <person name="LaButti K."/>
            <person name="Larrondo L.F."/>
            <person name="Lindquist E."/>
            <person name="Ling A."/>
            <person name="Lombard V."/>
            <person name="Lucas S."/>
            <person name="Lundell T."/>
            <person name="Martin R."/>
            <person name="McLaughlin D.J."/>
            <person name="Morgenstern I."/>
            <person name="Morin E."/>
            <person name="Murat C."/>
            <person name="Nagy L.G."/>
            <person name="Nolan M."/>
            <person name="Ohm R.A."/>
            <person name="Patyshakuliyeva A."/>
            <person name="Rokas A."/>
            <person name="Ruiz-Duenas F.J."/>
            <person name="Sabat G."/>
            <person name="Salamov A."/>
            <person name="Samejima M."/>
            <person name="Schmutz J."/>
            <person name="Slot J.C."/>
            <person name="St John F."/>
            <person name="Stenlid J."/>
            <person name="Sun H."/>
            <person name="Sun S."/>
            <person name="Syed K."/>
            <person name="Tsang A."/>
            <person name="Wiebenga A."/>
            <person name="Young D."/>
            <person name="Pisabarro A."/>
            <person name="Eastwood D.C."/>
            <person name="Martin F."/>
            <person name="Cullen D."/>
            <person name="Grigoriev I.V."/>
            <person name="Hibbett D.S."/>
        </authorList>
    </citation>
    <scope>NUCLEOTIDE SEQUENCE</scope>
    <source>
        <strain evidence="4">FP-58527</strain>
    </source>
</reference>
<feature type="region of interest" description="Disordered" evidence="1">
    <location>
        <begin position="263"/>
        <end position="282"/>
    </location>
</feature>
<keyword evidence="4" id="KW-1185">Reference proteome</keyword>
<evidence type="ECO:0000313" key="3">
    <source>
        <dbReference type="EMBL" id="EPT05911.1"/>
    </source>
</evidence>
<dbReference type="Proteomes" id="UP000015241">
    <property type="component" value="Unassembled WGS sequence"/>
</dbReference>
<dbReference type="InterPro" id="IPR050852">
    <property type="entry name" value="Queuine_tRNA-ribosyltrfase"/>
</dbReference>
<proteinExistence type="predicted"/>
<name>S8FXQ6_FOMSC</name>
<evidence type="ECO:0000313" key="4">
    <source>
        <dbReference type="Proteomes" id="UP000015241"/>
    </source>
</evidence>